<comment type="caution">
    <text evidence="2">The sequence shown here is derived from an EMBL/GenBank/DDBJ whole genome shotgun (WGS) entry which is preliminary data.</text>
</comment>
<gene>
    <name evidence="2" type="ORF">OQZ29_16310</name>
</gene>
<feature type="domain" description="Flavodoxin-like" evidence="1">
    <location>
        <begin position="36"/>
        <end position="202"/>
    </location>
</feature>
<dbReference type="GO" id="GO:0010181">
    <property type="term" value="F:FMN binding"/>
    <property type="evidence" value="ECO:0007669"/>
    <property type="project" value="InterPro"/>
</dbReference>
<reference evidence="2" key="1">
    <citation type="submission" date="2022-11" db="EMBL/GenBank/DDBJ databases">
        <authorList>
            <person name="Graham C."/>
            <person name="Newman J.D."/>
        </authorList>
    </citation>
    <scope>NUCLEOTIDE SEQUENCE</scope>
    <source>
        <strain evidence="2">DSM 19486</strain>
    </source>
</reference>
<dbReference type="EMBL" id="JAPJUH010000005">
    <property type="protein sequence ID" value="MCX3266324.1"/>
    <property type="molecule type" value="Genomic_DNA"/>
</dbReference>
<sequence length="209" mass="23050">MNVINTITTILLCCVLYSCSNAQNKSVQKTPMGKKVLIVYLSRTNNTKAIAEIIHHQVGGDLVAIEMQKPYPADYKTTVAQVANENESGFLPLLKTKIENIDQYDTVFVGFPTWGMALPPPIKSFLRQYNFKGKTIVPFNTNAGYGIGSTFDTLKSLCAESKVLEGFSMKGGIEKEGVLLAIKDGVRKQAEMKVIAWLRKIGLNKKDNG</sequence>
<keyword evidence="3" id="KW-1185">Reference proteome</keyword>
<name>A0A9X3IAS2_9SPHI</name>
<dbReference type="RefSeq" id="WP_029204501.1">
    <property type="nucleotide sequence ID" value="NZ_JAPJUH010000005.1"/>
</dbReference>
<dbReference type="PROSITE" id="PS50902">
    <property type="entry name" value="FLAVODOXIN_LIKE"/>
    <property type="match status" value="1"/>
</dbReference>
<accession>A0A9X3IAS2</accession>
<protein>
    <submittedName>
        <fullName evidence="2">Flavodoxin</fullName>
    </submittedName>
</protein>
<dbReference type="Gene3D" id="3.40.50.360">
    <property type="match status" value="1"/>
</dbReference>
<dbReference type="Pfam" id="PF12682">
    <property type="entry name" value="Flavodoxin_4"/>
    <property type="match status" value="1"/>
</dbReference>
<dbReference type="AlphaFoldDB" id="A0A9X3IAS2"/>
<dbReference type="InterPro" id="IPR029039">
    <property type="entry name" value="Flavoprotein-like_sf"/>
</dbReference>
<organism evidence="2 3">
    <name type="scientific">Pedobacter agri</name>
    <dbReference type="NCBI Taxonomy" id="454586"/>
    <lineage>
        <taxon>Bacteria</taxon>
        <taxon>Pseudomonadati</taxon>
        <taxon>Bacteroidota</taxon>
        <taxon>Sphingobacteriia</taxon>
        <taxon>Sphingobacteriales</taxon>
        <taxon>Sphingobacteriaceae</taxon>
        <taxon>Pedobacter</taxon>
    </lineage>
</organism>
<evidence type="ECO:0000313" key="2">
    <source>
        <dbReference type="EMBL" id="MCX3266324.1"/>
    </source>
</evidence>
<dbReference type="Proteomes" id="UP001142592">
    <property type="component" value="Unassembled WGS sequence"/>
</dbReference>
<proteinExistence type="predicted"/>
<evidence type="ECO:0000313" key="3">
    <source>
        <dbReference type="Proteomes" id="UP001142592"/>
    </source>
</evidence>
<dbReference type="SUPFAM" id="SSF52218">
    <property type="entry name" value="Flavoproteins"/>
    <property type="match status" value="1"/>
</dbReference>
<dbReference type="InterPro" id="IPR008254">
    <property type="entry name" value="Flavodoxin/NO_synth"/>
</dbReference>
<evidence type="ECO:0000259" key="1">
    <source>
        <dbReference type="PROSITE" id="PS50902"/>
    </source>
</evidence>
<dbReference type="PANTHER" id="PTHR39201">
    <property type="entry name" value="EXPORTED PROTEIN-RELATED"/>
    <property type="match status" value="1"/>
</dbReference>
<dbReference type="PANTHER" id="PTHR39201:SF1">
    <property type="entry name" value="FLAVODOXIN-LIKE DOMAIN-CONTAINING PROTEIN"/>
    <property type="match status" value="1"/>
</dbReference>